<evidence type="ECO:0000313" key="1">
    <source>
        <dbReference type="EMBL" id="MPN48659.1"/>
    </source>
</evidence>
<reference evidence="1" key="1">
    <citation type="submission" date="2019-08" db="EMBL/GenBank/DDBJ databases">
        <authorList>
            <person name="Kucharzyk K."/>
            <person name="Murdoch R.W."/>
            <person name="Higgins S."/>
            <person name="Loffler F."/>
        </authorList>
    </citation>
    <scope>NUCLEOTIDE SEQUENCE</scope>
</reference>
<organism evidence="1">
    <name type="scientific">bioreactor metagenome</name>
    <dbReference type="NCBI Taxonomy" id="1076179"/>
    <lineage>
        <taxon>unclassified sequences</taxon>
        <taxon>metagenomes</taxon>
        <taxon>ecological metagenomes</taxon>
    </lineage>
</organism>
<proteinExistence type="predicted"/>
<gene>
    <name evidence="1" type="ORF">SDC9_196271</name>
</gene>
<comment type="caution">
    <text evidence="1">The sequence shown here is derived from an EMBL/GenBank/DDBJ whole genome shotgun (WGS) entry which is preliminary data.</text>
</comment>
<dbReference type="EMBL" id="VSSQ01111184">
    <property type="protein sequence ID" value="MPN48659.1"/>
    <property type="molecule type" value="Genomic_DNA"/>
</dbReference>
<dbReference type="AlphaFoldDB" id="A0A645IDX7"/>
<protein>
    <submittedName>
        <fullName evidence="1">Uncharacterized protein</fullName>
    </submittedName>
</protein>
<name>A0A645IDX7_9ZZZZ</name>
<sequence length="38" mass="4563">MEIEIDLLKAYLFQKNAFNFADAAKEKKVKGDMFYEFR</sequence>
<accession>A0A645IDX7</accession>